<name>A0A067E206_CITSI</name>
<dbReference type="EMBL" id="KK785118">
    <property type="protein sequence ID" value="KDO49234.1"/>
    <property type="molecule type" value="Genomic_DNA"/>
</dbReference>
<feature type="coiled-coil region" evidence="1">
    <location>
        <begin position="116"/>
        <end position="165"/>
    </location>
</feature>
<dbReference type="STRING" id="2711.A0A067E206"/>
<accession>A0A067E206</accession>
<feature type="region of interest" description="Disordered" evidence="2">
    <location>
        <begin position="1"/>
        <end position="23"/>
    </location>
</feature>
<evidence type="ECO:0000256" key="2">
    <source>
        <dbReference type="SAM" id="MobiDB-lite"/>
    </source>
</evidence>
<keyword evidence="4" id="KW-1185">Reference proteome</keyword>
<reference evidence="3 4" key="1">
    <citation type="submission" date="2014-04" db="EMBL/GenBank/DDBJ databases">
        <authorList>
            <consortium name="International Citrus Genome Consortium"/>
            <person name="Gmitter F."/>
            <person name="Chen C."/>
            <person name="Farmerie W."/>
            <person name="Harkins T."/>
            <person name="Desany B."/>
            <person name="Mohiuddin M."/>
            <person name="Kodira C."/>
            <person name="Borodovsky M."/>
            <person name="Lomsadze A."/>
            <person name="Burns P."/>
            <person name="Jenkins J."/>
            <person name="Prochnik S."/>
            <person name="Shu S."/>
            <person name="Chapman J."/>
            <person name="Pitluck S."/>
            <person name="Schmutz J."/>
            <person name="Rokhsar D."/>
        </authorList>
    </citation>
    <scope>NUCLEOTIDE SEQUENCE</scope>
</reference>
<dbReference type="Proteomes" id="UP000027120">
    <property type="component" value="Unassembled WGS sequence"/>
</dbReference>
<proteinExistence type="predicted"/>
<protein>
    <submittedName>
        <fullName evidence="3">Uncharacterized protein</fullName>
    </submittedName>
</protein>
<organism evidence="3 4">
    <name type="scientific">Citrus sinensis</name>
    <name type="common">Sweet orange</name>
    <name type="synonym">Citrus aurantium var. sinensis</name>
    <dbReference type="NCBI Taxonomy" id="2711"/>
    <lineage>
        <taxon>Eukaryota</taxon>
        <taxon>Viridiplantae</taxon>
        <taxon>Streptophyta</taxon>
        <taxon>Embryophyta</taxon>
        <taxon>Tracheophyta</taxon>
        <taxon>Spermatophyta</taxon>
        <taxon>Magnoliopsida</taxon>
        <taxon>eudicotyledons</taxon>
        <taxon>Gunneridae</taxon>
        <taxon>Pentapetalae</taxon>
        <taxon>rosids</taxon>
        <taxon>malvids</taxon>
        <taxon>Sapindales</taxon>
        <taxon>Rutaceae</taxon>
        <taxon>Aurantioideae</taxon>
        <taxon>Citrus</taxon>
    </lineage>
</organism>
<keyword evidence="1" id="KW-0175">Coiled coil</keyword>
<evidence type="ECO:0000313" key="3">
    <source>
        <dbReference type="EMBL" id="KDO49234.1"/>
    </source>
</evidence>
<feature type="non-terminal residue" evidence="3">
    <location>
        <position position="1"/>
    </location>
</feature>
<sequence length="251" mass="28672">SPAASTASQCRSKEKNSLPEVSGTLKGKTESAISVTKTLVYAVFCIAVSFSPFKVPAIAATVASEVKLDNKGREIETEVVFKEKDHEYADYTRRLLETVSNLLKIVEEVRGGNGDVKRAKLALKAVKMRKEELQDEIMSGMYTELRELRLEKEKLVKRVGKIIDEVLMVQTEIESLKGEKVGAEELLDMIGTMEREYDELWERVGEIDDKMLRRETVAMSIGVRELCFIERECEELVKRFSREMRRRSIER</sequence>
<feature type="compositionally biased region" description="Polar residues" evidence="2">
    <location>
        <begin position="1"/>
        <end position="10"/>
    </location>
</feature>
<gene>
    <name evidence="3" type="ORF">CISIN_1g040683mg</name>
</gene>
<dbReference type="AlphaFoldDB" id="A0A067E206"/>
<evidence type="ECO:0000313" key="4">
    <source>
        <dbReference type="Proteomes" id="UP000027120"/>
    </source>
</evidence>
<dbReference type="SMR" id="A0A067E206"/>
<evidence type="ECO:0000256" key="1">
    <source>
        <dbReference type="SAM" id="Coils"/>
    </source>
</evidence>